<comment type="catalytic activity">
    <reaction evidence="1 11">
        <text>Endohydrolysis of (1-&gt;4)-beta-D-glucosidic linkages in cellulose, lichenin and cereal beta-D-glucans.</text>
        <dbReference type="EC" id="3.2.1.4"/>
    </reaction>
</comment>
<dbReference type="SUPFAM" id="SSF51110">
    <property type="entry name" value="alpha-D-mannose-specific plant lectins"/>
    <property type="match status" value="1"/>
</dbReference>
<keyword evidence="9 10" id="KW-0624">Polysaccharide degradation</keyword>
<evidence type="ECO:0000256" key="5">
    <source>
        <dbReference type="ARBA" id="ARBA00023001"/>
    </source>
</evidence>
<feature type="active site" evidence="10">
    <location>
        <position position="270"/>
    </location>
</feature>
<feature type="domain" description="Bulb-type lectin" evidence="13">
    <location>
        <begin position="299"/>
        <end position="348"/>
    </location>
</feature>
<dbReference type="InterPro" id="IPR026960">
    <property type="entry name" value="RVT-Znf"/>
</dbReference>
<keyword evidence="3" id="KW-0732">Signal</keyword>
<dbReference type="Pfam" id="PF13966">
    <property type="entry name" value="zf-RVT"/>
    <property type="match status" value="1"/>
</dbReference>
<dbReference type="Gene3D" id="1.50.10.10">
    <property type="match status" value="1"/>
</dbReference>
<evidence type="ECO:0000256" key="2">
    <source>
        <dbReference type="ARBA" id="ARBA00007072"/>
    </source>
</evidence>
<evidence type="ECO:0000256" key="6">
    <source>
        <dbReference type="ARBA" id="ARBA00023180"/>
    </source>
</evidence>
<evidence type="ECO:0000256" key="9">
    <source>
        <dbReference type="ARBA" id="ARBA00023326"/>
    </source>
</evidence>
<evidence type="ECO:0000256" key="3">
    <source>
        <dbReference type="ARBA" id="ARBA00022729"/>
    </source>
</evidence>
<keyword evidence="16" id="KW-1185">Reference proteome</keyword>
<evidence type="ECO:0000313" key="16">
    <source>
        <dbReference type="Proteomes" id="UP000826656"/>
    </source>
</evidence>
<dbReference type="InterPro" id="IPR008928">
    <property type="entry name" value="6-hairpin_glycosidase_sf"/>
</dbReference>
<keyword evidence="8 10" id="KW-0326">Glycosidase</keyword>
<feature type="active site" evidence="10">
    <location>
        <position position="261"/>
    </location>
</feature>
<accession>A0ABQ7VJP5</accession>
<protein>
    <recommendedName>
        <fullName evidence="11">Endoglucanase</fullName>
        <ecNumber evidence="11">3.2.1.4</ecNumber>
    </recommendedName>
</protein>
<dbReference type="PANTHER" id="PTHR22298">
    <property type="entry name" value="ENDO-1,4-BETA-GLUCANASE"/>
    <property type="match status" value="1"/>
</dbReference>
<dbReference type="Proteomes" id="UP000826656">
    <property type="component" value="Unassembled WGS sequence"/>
</dbReference>
<dbReference type="PROSITE" id="PS00698">
    <property type="entry name" value="GH9_3"/>
    <property type="match status" value="1"/>
</dbReference>
<dbReference type="InterPro" id="IPR001701">
    <property type="entry name" value="Glyco_hydro_9"/>
</dbReference>
<gene>
    <name evidence="15" type="ORF">KY290_012723</name>
</gene>
<name>A0ABQ7VJP5_SOLTU</name>
<evidence type="ECO:0000256" key="11">
    <source>
        <dbReference type="RuleBase" id="RU361166"/>
    </source>
</evidence>
<evidence type="ECO:0000256" key="8">
    <source>
        <dbReference type="ARBA" id="ARBA00023295"/>
    </source>
</evidence>
<evidence type="ECO:0000259" key="14">
    <source>
        <dbReference type="Pfam" id="PF13966"/>
    </source>
</evidence>
<dbReference type="InterPro" id="IPR036426">
    <property type="entry name" value="Bulb-type_lectin_dom_sf"/>
</dbReference>
<dbReference type="InterPro" id="IPR012341">
    <property type="entry name" value="6hp_glycosidase-like_sf"/>
</dbReference>
<keyword evidence="7 10" id="KW-0119">Carbohydrate metabolism</keyword>
<dbReference type="Pfam" id="PF01453">
    <property type="entry name" value="B_lectin"/>
    <property type="match status" value="1"/>
</dbReference>
<sequence>MPVHPKVAWKHLDLHTKIHPRYKFILWLAIQKRLAIVEGLQKFGITVLPDCCDQEDMELYATMLCVCDGCGGDVDANAKYGEIFGGPTTTEETQFDTLLSIEIQQDIEQEDQTCNTEEFLMSSKAGHNAPVFDKYQQKAKNFMCSCLAKGDSNTQKTPGGLIYRQRWNNMYFVTSAAFLGTTYSDYLASAGKYLKCSSGSVSLNELLSFSKSQVDYILGDNPRATSYMVGYGNNNPRQASDPNLLTGALIGGPDAYDNFTDQRDNYEQTEPATYNNAPLIGVLARLHAGHNSYNHFLLGNLVVRDAAEDKPQNYLWQSFDNPGDTTLPGMKVGINLKTSFHHSLSSWKSTNDPSIGEFTWTFDTGGFLQTFIMNGFIELYRAGPWNVRVFPNAPSHDTSWNGYNYTYLSDPNEILFMYELTCSSIIARVVMQLNR</sequence>
<evidence type="ECO:0000256" key="10">
    <source>
        <dbReference type="PROSITE-ProRule" id="PRU10060"/>
    </source>
</evidence>
<feature type="domain" description="Reverse transcriptase zinc-binding" evidence="14">
    <location>
        <begin position="5"/>
        <end position="65"/>
    </location>
</feature>
<dbReference type="InterPro" id="IPR001480">
    <property type="entry name" value="Bulb-type_lectin_dom"/>
</dbReference>
<organism evidence="15 16">
    <name type="scientific">Solanum tuberosum</name>
    <name type="common">Potato</name>
    <dbReference type="NCBI Taxonomy" id="4113"/>
    <lineage>
        <taxon>Eukaryota</taxon>
        <taxon>Viridiplantae</taxon>
        <taxon>Streptophyta</taxon>
        <taxon>Embryophyta</taxon>
        <taxon>Tracheophyta</taxon>
        <taxon>Spermatophyta</taxon>
        <taxon>Magnoliopsida</taxon>
        <taxon>eudicotyledons</taxon>
        <taxon>Gunneridae</taxon>
        <taxon>Pentapetalae</taxon>
        <taxon>asterids</taxon>
        <taxon>lamiids</taxon>
        <taxon>Solanales</taxon>
        <taxon>Solanaceae</taxon>
        <taxon>Solanoideae</taxon>
        <taxon>Solaneae</taxon>
        <taxon>Solanum</taxon>
    </lineage>
</organism>
<comment type="caution">
    <text evidence="15">The sequence shown here is derived from an EMBL/GenBank/DDBJ whole genome shotgun (WGS) entry which is preliminary data.</text>
</comment>
<evidence type="ECO:0000259" key="13">
    <source>
        <dbReference type="Pfam" id="PF01453"/>
    </source>
</evidence>
<comment type="similarity">
    <text evidence="2 10 11">Belongs to the glycosyl hydrolase 9 (cellulase E) family.</text>
</comment>
<keyword evidence="5 11" id="KW-0136">Cellulose degradation</keyword>
<dbReference type="EMBL" id="JAIVGD010000011">
    <property type="protein sequence ID" value="KAH0768742.1"/>
    <property type="molecule type" value="Genomic_DNA"/>
</dbReference>
<dbReference type="SUPFAM" id="SSF48208">
    <property type="entry name" value="Six-hairpin glycosidases"/>
    <property type="match status" value="1"/>
</dbReference>
<keyword evidence="4 10" id="KW-0378">Hydrolase</keyword>
<feature type="domain" description="Glycoside hydrolase family 9" evidence="12">
    <location>
        <begin position="125"/>
        <end position="283"/>
    </location>
</feature>
<proteinExistence type="inferred from homology"/>
<reference evidence="15 16" key="1">
    <citation type="journal article" date="2021" name="bioRxiv">
        <title>Chromosome-scale and haplotype-resolved genome assembly of a tetraploid potato cultivar.</title>
        <authorList>
            <person name="Sun H."/>
            <person name="Jiao W.-B."/>
            <person name="Krause K."/>
            <person name="Campoy J.A."/>
            <person name="Goel M."/>
            <person name="Folz-Donahue K."/>
            <person name="Kukat C."/>
            <person name="Huettel B."/>
            <person name="Schneeberger K."/>
        </authorList>
    </citation>
    <scope>NUCLEOTIDE SEQUENCE [LARGE SCALE GENOMIC DNA]</scope>
    <source>
        <strain evidence="15">SolTubOtavaFocal</strain>
        <tissue evidence="15">Leaves</tissue>
    </source>
</reference>
<dbReference type="InterPro" id="IPR033126">
    <property type="entry name" value="Glyco_hydro_9_Asp/Glu_AS"/>
</dbReference>
<evidence type="ECO:0000256" key="7">
    <source>
        <dbReference type="ARBA" id="ARBA00023277"/>
    </source>
</evidence>
<dbReference type="Pfam" id="PF00759">
    <property type="entry name" value="Glyco_hydro_9"/>
    <property type="match status" value="1"/>
</dbReference>
<evidence type="ECO:0000256" key="1">
    <source>
        <dbReference type="ARBA" id="ARBA00000966"/>
    </source>
</evidence>
<evidence type="ECO:0000313" key="15">
    <source>
        <dbReference type="EMBL" id="KAH0768742.1"/>
    </source>
</evidence>
<evidence type="ECO:0000259" key="12">
    <source>
        <dbReference type="Pfam" id="PF00759"/>
    </source>
</evidence>
<dbReference type="EC" id="3.2.1.4" evidence="11"/>
<evidence type="ECO:0000256" key="4">
    <source>
        <dbReference type="ARBA" id="ARBA00022801"/>
    </source>
</evidence>
<keyword evidence="6" id="KW-0325">Glycoprotein</keyword>